<proteinExistence type="predicted"/>
<evidence type="ECO:0000313" key="2">
    <source>
        <dbReference type="Proteomes" id="UP001295684"/>
    </source>
</evidence>
<dbReference type="AlphaFoldDB" id="A0AAD1XUJ2"/>
<organism evidence="1 2">
    <name type="scientific">Euplotes crassus</name>
    <dbReference type="NCBI Taxonomy" id="5936"/>
    <lineage>
        <taxon>Eukaryota</taxon>
        <taxon>Sar</taxon>
        <taxon>Alveolata</taxon>
        <taxon>Ciliophora</taxon>
        <taxon>Intramacronucleata</taxon>
        <taxon>Spirotrichea</taxon>
        <taxon>Hypotrichia</taxon>
        <taxon>Euplotida</taxon>
        <taxon>Euplotidae</taxon>
        <taxon>Moneuplotes</taxon>
    </lineage>
</organism>
<name>A0AAD1XUJ2_EUPCR</name>
<dbReference type="Proteomes" id="UP001295684">
    <property type="component" value="Unassembled WGS sequence"/>
</dbReference>
<evidence type="ECO:0000313" key="1">
    <source>
        <dbReference type="EMBL" id="CAI2379164.1"/>
    </source>
</evidence>
<protein>
    <submittedName>
        <fullName evidence="1">Uncharacterized protein</fullName>
    </submittedName>
</protein>
<gene>
    <name evidence="1" type="ORF">ECRASSUSDP1_LOCUS20573</name>
</gene>
<reference evidence="1" key="1">
    <citation type="submission" date="2023-07" db="EMBL/GenBank/DDBJ databases">
        <authorList>
            <consortium name="AG Swart"/>
            <person name="Singh M."/>
            <person name="Singh A."/>
            <person name="Seah K."/>
            <person name="Emmerich C."/>
        </authorList>
    </citation>
    <scope>NUCLEOTIDE SEQUENCE</scope>
    <source>
        <strain evidence="1">DP1</strain>
    </source>
</reference>
<sequence length="189" mass="22040">MFCFYTYIEELIQYNPNVSCEWECCDVYDPGQITFEQRLANNIMSLSSERITASIERNTEGSVVYFSKIYFFKEIYDFSTFEKYISSWNSTITENTIISASKIKSCKKKFSTSDSAQITVSQRQSDILFLDSSQTDQEEALNLLKDPSVASKASNSFERAKRFLEMFKDQEEYDEFMAGFHKEILARDH</sequence>
<accession>A0AAD1XUJ2</accession>
<comment type="caution">
    <text evidence="1">The sequence shown here is derived from an EMBL/GenBank/DDBJ whole genome shotgun (WGS) entry which is preliminary data.</text>
</comment>
<keyword evidence="2" id="KW-1185">Reference proteome</keyword>
<dbReference type="EMBL" id="CAMPGE010020987">
    <property type="protein sequence ID" value="CAI2379164.1"/>
    <property type="molecule type" value="Genomic_DNA"/>
</dbReference>